<organism>
    <name type="scientific">Culex quinquefasciatus</name>
    <name type="common">Southern house mosquito</name>
    <name type="synonym">Culex pungens</name>
    <dbReference type="NCBI Taxonomy" id="7176"/>
    <lineage>
        <taxon>Eukaryota</taxon>
        <taxon>Metazoa</taxon>
        <taxon>Ecdysozoa</taxon>
        <taxon>Arthropoda</taxon>
        <taxon>Hexapoda</taxon>
        <taxon>Insecta</taxon>
        <taxon>Pterygota</taxon>
        <taxon>Neoptera</taxon>
        <taxon>Endopterygota</taxon>
        <taxon>Diptera</taxon>
        <taxon>Nematocera</taxon>
        <taxon>Culicoidea</taxon>
        <taxon>Culicidae</taxon>
        <taxon>Culicinae</taxon>
        <taxon>Culicini</taxon>
        <taxon>Culex</taxon>
        <taxon>Culex</taxon>
    </lineage>
</organism>
<gene>
    <name evidence="6" type="primary">6053212</name>
    <name evidence="5" type="ORF">CpipJ_CPIJ019089</name>
</gene>
<dbReference type="Pfam" id="PF00118">
    <property type="entry name" value="Cpn60_TCP1"/>
    <property type="match status" value="1"/>
</dbReference>
<dbReference type="VEuPathDB" id="VectorBase:CQUJHB010210"/>
<proteinExistence type="predicted"/>
<dbReference type="Proteomes" id="UP000002320">
    <property type="component" value="Unassembled WGS sequence"/>
</dbReference>
<evidence type="ECO:0000313" key="7">
    <source>
        <dbReference type="Proteomes" id="UP000002320"/>
    </source>
</evidence>
<sequence>MLNINEKSKSPKAGFEPPSFGLIEYKDGLDGEDCRAEGRREEEDEEQGDNQDQARLGRCDLFEQVMIGKDTLLHLSGVSLGAACIVVIRGATQQIIDEADRSLHDALRVLAAETSGERVIHMTIESGASIYFPSDGRRDQTNLVSKNATGTVWDRTQADWTWEREVIDRWRMQHFDEHLNGAEAEAGVQGGRREDFIGTAGEGVESVPTMREVKDAIKKLKNNCLEIKFICALRRLPYELDHIEDEP</sequence>
<dbReference type="InterPro" id="IPR002423">
    <property type="entry name" value="Cpn60/GroEL/TCP-1"/>
</dbReference>
<reference evidence="5" key="1">
    <citation type="submission" date="2007-03" db="EMBL/GenBank/DDBJ databases">
        <title>Annotation of Culex pipiens quinquefasciatus.</title>
        <authorList>
            <consortium name="The Broad Institute Genome Sequencing Platform"/>
            <person name="Atkinson P.W."/>
            <person name="Hemingway J."/>
            <person name="Christensen B.M."/>
            <person name="Higgs S."/>
            <person name="Kodira C."/>
            <person name="Hannick L."/>
            <person name="Megy K."/>
            <person name="O'Leary S."/>
            <person name="Pearson M."/>
            <person name="Haas B.J."/>
            <person name="Mauceli E."/>
            <person name="Wortman J.R."/>
            <person name="Lee N.H."/>
            <person name="Guigo R."/>
            <person name="Stanke M."/>
            <person name="Alvarado L."/>
            <person name="Amedeo P."/>
            <person name="Antoine C.H."/>
            <person name="Arensburger P."/>
            <person name="Bidwell S.L."/>
            <person name="Crawford M."/>
            <person name="Camaro F."/>
            <person name="Devon K."/>
            <person name="Engels R."/>
            <person name="Hammond M."/>
            <person name="Howarth C."/>
            <person name="Koehrsen M."/>
            <person name="Lawson D."/>
            <person name="Montgomery P."/>
            <person name="Nene V."/>
            <person name="Nusbaum C."/>
            <person name="Puiu D."/>
            <person name="Romero-Severson J."/>
            <person name="Severson D.W."/>
            <person name="Shumway M."/>
            <person name="Sisk P."/>
            <person name="Stolte C."/>
            <person name="Zeng Q."/>
            <person name="Eisenstadt E."/>
            <person name="Fraser-Liggett C."/>
            <person name="Strausberg R."/>
            <person name="Galagan J."/>
            <person name="Birren B."/>
            <person name="Collins F.H."/>
        </authorList>
    </citation>
    <scope>NUCLEOTIDE SEQUENCE [LARGE SCALE GENOMIC DNA]</scope>
    <source>
        <strain evidence="5">JHB</strain>
    </source>
</reference>
<dbReference type="AlphaFoldDB" id="B0XI69"/>
<reference evidence="6" key="2">
    <citation type="submission" date="2020-05" db="UniProtKB">
        <authorList>
            <consortium name="EnsemblMetazoa"/>
        </authorList>
    </citation>
    <scope>IDENTIFICATION</scope>
    <source>
        <strain evidence="6">JHB</strain>
    </source>
</reference>
<accession>B0XI69</accession>
<keyword evidence="2" id="KW-0067">ATP-binding</keyword>
<feature type="region of interest" description="Disordered" evidence="4">
    <location>
        <begin position="1"/>
        <end position="55"/>
    </location>
</feature>
<feature type="compositionally biased region" description="Basic and acidic residues" evidence="4">
    <location>
        <begin position="24"/>
        <end position="41"/>
    </location>
</feature>
<evidence type="ECO:0000256" key="2">
    <source>
        <dbReference type="ARBA" id="ARBA00022840"/>
    </source>
</evidence>
<protein>
    <submittedName>
        <fullName evidence="5 6">Uncharacterized protein</fullName>
    </submittedName>
</protein>
<dbReference type="HOGENOM" id="CLU_1125487_0_0_1"/>
<evidence type="ECO:0000256" key="1">
    <source>
        <dbReference type="ARBA" id="ARBA00022741"/>
    </source>
</evidence>
<evidence type="ECO:0000256" key="3">
    <source>
        <dbReference type="ARBA" id="ARBA00023186"/>
    </source>
</evidence>
<dbReference type="eggNOG" id="KOG0363">
    <property type="taxonomic scope" value="Eukaryota"/>
</dbReference>
<dbReference type="GO" id="GO:0005524">
    <property type="term" value="F:ATP binding"/>
    <property type="evidence" value="ECO:0007669"/>
    <property type="project" value="UniProtKB-KW"/>
</dbReference>
<dbReference type="InParanoid" id="B0XI69"/>
<dbReference type="Gene3D" id="3.50.7.10">
    <property type="entry name" value="GroEL"/>
    <property type="match status" value="1"/>
</dbReference>
<dbReference type="InterPro" id="IPR017998">
    <property type="entry name" value="Chaperone_TCP-1"/>
</dbReference>
<dbReference type="EMBL" id="DS233266">
    <property type="protein sequence ID" value="EDS29027.1"/>
    <property type="molecule type" value="Genomic_DNA"/>
</dbReference>
<keyword evidence="1" id="KW-0547">Nucleotide-binding</keyword>
<evidence type="ECO:0000313" key="6">
    <source>
        <dbReference type="EnsemblMetazoa" id="CPIJ019089-PA"/>
    </source>
</evidence>
<dbReference type="STRING" id="7176.B0XI69"/>
<dbReference type="Gene3D" id="3.30.260.10">
    <property type="entry name" value="TCP-1-like chaperonin intermediate domain"/>
    <property type="match status" value="1"/>
</dbReference>
<evidence type="ECO:0000313" key="5">
    <source>
        <dbReference type="EMBL" id="EDS29027.1"/>
    </source>
</evidence>
<dbReference type="InterPro" id="IPR027410">
    <property type="entry name" value="TCP-1-like_intermed_sf"/>
</dbReference>
<keyword evidence="7" id="KW-1185">Reference proteome</keyword>
<dbReference type="GO" id="GO:0140662">
    <property type="term" value="F:ATP-dependent protein folding chaperone"/>
    <property type="evidence" value="ECO:0007669"/>
    <property type="project" value="InterPro"/>
</dbReference>
<dbReference type="EnsemblMetazoa" id="CPIJ019089-RA">
    <property type="protein sequence ID" value="CPIJ019089-PA"/>
    <property type="gene ID" value="CPIJ019089"/>
</dbReference>
<dbReference type="VEuPathDB" id="VectorBase:CPIJ019089"/>
<evidence type="ECO:0000256" key="4">
    <source>
        <dbReference type="SAM" id="MobiDB-lite"/>
    </source>
</evidence>
<dbReference type="SUPFAM" id="SSF54849">
    <property type="entry name" value="GroEL-intermediate domain like"/>
    <property type="match status" value="1"/>
</dbReference>
<name>B0XI69_CULQU</name>
<dbReference type="OrthoDB" id="7987018at2759"/>
<dbReference type="InterPro" id="IPR027409">
    <property type="entry name" value="GroEL-like_apical_dom_sf"/>
</dbReference>
<keyword evidence="3" id="KW-0143">Chaperone</keyword>
<dbReference type="PANTHER" id="PTHR11353">
    <property type="entry name" value="CHAPERONIN"/>
    <property type="match status" value="1"/>
</dbReference>
<dbReference type="KEGG" id="cqu:CpipJ_CPIJ019089"/>